<dbReference type="AlphaFoldDB" id="A0A2B7IPZ0"/>
<gene>
    <name evidence="1" type="ORF">B1B09_08060</name>
</gene>
<dbReference type="Proteomes" id="UP000226191">
    <property type="component" value="Unassembled WGS sequence"/>
</dbReference>
<comment type="caution">
    <text evidence="1">The sequence shown here is derived from an EMBL/GenBank/DDBJ whole genome shotgun (WGS) entry which is preliminary data.</text>
</comment>
<accession>A0A2B7IPZ0</accession>
<sequence>MTKQEFILTFISVAIFLVLLVPTLIYKIRRERKLPTGEPVPVTQGQRFMALLGDAMWVGLLTLAGWGLFSGATLGYEFNHVDQKSAIEQAIHPAGSALLLGINVGYVLISLVGRLGVSPGTNSRQLAWVDSTGRPAGRGHTFVIGLAFILSILGKTSVGVFASIGGTILFIEAVSVLTTKRGIIGKLMHVNLVDARCITPQPC</sequence>
<evidence type="ECO:0000313" key="1">
    <source>
        <dbReference type="EMBL" id="PGF33854.1"/>
    </source>
</evidence>
<name>A0A2B7IPZ0_CUTAC</name>
<evidence type="ECO:0000313" key="2">
    <source>
        <dbReference type="Proteomes" id="UP000226191"/>
    </source>
</evidence>
<reference evidence="1 2" key="1">
    <citation type="submission" date="2017-02" db="EMBL/GenBank/DDBJ databases">
        <title>Prevalence of linear plasmids in Cutibacterium acnes isolates obtained from cancerous prostatic tissue.</title>
        <authorList>
            <person name="Davidsson S."/>
            <person name="Bruggemann H."/>
        </authorList>
    </citation>
    <scope>NUCLEOTIDE SEQUENCE [LARGE SCALE GENOMIC DNA]</scope>
    <source>
        <strain evidence="1 2">11-78</strain>
    </source>
</reference>
<dbReference type="OrthoDB" id="4822551at2"/>
<dbReference type="GeneID" id="92858053"/>
<protein>
    <submittedName>
        <fullName evidence="1">Uncharacterized protein</fullName>
    </submittedName>
</protein>
<dbReference type="RefSeq" id="WP_002516377.1">
    <property type="nucleotide sequence ID" value="NZ_AP019664.1"/>
</dbReference>
<dbReference type="EMBL" id="MVCE01000003">
    <property type="protein sequence ID" value="PGF33854.1"/>
    <property type="molecule type" value="Genomic_DNA"/>
</dbReference>
<organism evidence="1 2">
    <name type="scientific">Cutibacterium acnes</name>
    <name type="common">Propionibacterium acnes</name>
    <dbReference type="NCBI Taxonomy" id="1747"/>
    <lineage>
        <taxon>Bacteria</taxon>
        <taxon>Bacillati</taxon>
        <taxon>Actinomycetota</taxon>
        <taxon>Actinomycetes</taxon>
        <taxon>Propionibacteriales</taxon>
        <taxon>Propionibacteriaceae</taxon>
        <taxon>Cutibacterium</taxon>
    </lineage>
</organism>
<proteinExistence type="predicted"/>